<evidence type="ECO:0000256" key="3">
    <source>
        <dbReference type="ARBA" id="ARBA00011048"/>
    </source>
</evidence>
<evidence type="ECO:0000256" key="9">
    <source>
        <dbReference type="ARBA" id="ARBA00023014"/>
    </source>
</evidence>
<evidence type="ECO:0000256" key="2">
    <source>
        <dbReference type="ARBA" id="ARBA00001966"/>
    </source>
</evidence>
<evidence type="ECO:0000256" key="7">
    <source>
        <dbReference type="ARBA" id="ARBA00023002"/>
    </source>
</evidence>
<dbReference type="InterPro" id="IPR013785">
    <property type="entry name" value="Aldolase_TIM"/>
</dbReference>
<dbReference type="InterPro" id="IPR036188">
    <property type="entry name" value="FAD/NAD-bd_sf"/>
</dbReference>
<evidence type="ECO:0000256" key="8">
    <source>
        <dbReference type="ARBA" id="ARBA00023004"/>
    </source>
</evidence>
<dbReference type="InterPro" id="IPR051793">
    <property type="entry name" value="NADH:flavin_oxidoreductase"/>
</dbReference>
<comment type="cofactor">
    <cofactor evidence="2">
        <name>[4Fe-4S] cluster</name>
        <dbReference type="ChEBI" id="CHEBI:49883"/>
    </cofactor>
</comment>
<dbReference type="Gene3D" id="3.40.50.720">
    <property type="entry name" value="NAD(P)-binding Rossmann-like Domain"/>
    <property type="match status" value="1"/>
</dbReference>
<dbReference type="Pfam" id="PF00724">
    <property type="entry name" value="Oxidored_FMN"/>
    <property type="match status" value="1"/>
</dbReference>
<evidence type="ECO:0000313" key="12">
    <source>
        <dbReference type="EMBL" id="MBC3797470.1"/>
    </source>
</evidence>
<keyword evidence="7" id="KW-0560">Oxidoreductase</keyword>
<dbReference type="PANTHER" id="PTHR42917">
    <property type="entry name" value="2,4-DIENOYL-COA REDUCTASE"/>
    <property type="match status" value="1"/>
</dbReference>
<evidence type="ECO:0000259" key="10">
    <source>
        <dbReference type="Pfam" id="PF00724"/>
    </source>
</evidence>
<sequence length="664" mass="72770">MDKKYQALFEPFMINNLEIKNKFFMTSMTIPVINEHGAYTNDAVEYYVTRAKGGIGLIITGANWVADNIEKHENHIFPSPTTDPDVYKNAAIEMTDRIHAFGCKIFVQLTADFSHSVVPHWIDETDSATLAAIKNQRDQSKSCRELKADEVEQIVAGFVEAAKIVQACGFDGIEVHEGKLFDDVTMMRINQRTDKYGGDLRGRLHFATEIVQAIKKSCGQDFPVILRFSIKSYIKALFHSALPEEDFKELGRDIGEALEAAKILEEAGYDGFDVDAGICDSGYWTHPPMYFEKGLYLPLTEQLKKVVRVPVLAAGRMDDPDIAAEALADGKLDAVGLGRPVLADPDYPNKLKNGDIKDIRPCLGCHDGCIERKLMGGRGSCSVNPECNRELIVNIESAKERKKIVVVGGGPAGLEAARVSAIRGYQVTLFETADRLGGNLKFGGIPVFKEDVRALITWYEIQLNELKVDVKLGTMATKAKIDALKPDIIYTAEGSKSIELKLPGIDGENVTNAIDVLTGKTYVGPKCIVIGGGLVGCEVALHLAKHRHKIIIVEASADILKSGVPMAPPNEGMLRDLLAFYKVDIVTNAQLTEVTPTGAVITADGQDRSITAHHIIVAVGSKSSSLLYSELKNDYSQIYILGDSQNVRNIRGAIWDAFEVARTI</sequence>
<keyword evidence="13" id="KW-1185">Reference proteome</keyword>
<comment type="caution">
    <text evidence="12">The sequence shown here is derived from an EMBL/GenBank/DDBJ whole genome shotgun (WGS) entry which is preliminary data.</text>
</comment>
<evidence type="ECO:0000256" key="1">
    <source>
        <dbReference type="ARBA" id="ARBA00001917"/>
    </source>
</evidence>
<dbReference type="PRINTS" id="PR00368">
    <property type="entry name" value="FADPNR"/>
</dbReference>
<dbReference type="Proteomes" id="UP000653358">
    <property type="component" value="Unassembled WGS sequence"/>
</dbReference>
<dbReference type="InterPro" id="IPR023753">
    <property type="entry name" value="FAD/NAD-binding_dom"/>
</dbReference>
<dbReference type="EMBL" id="WJBB01000012">
    <property type="protein sequence ID" value="MBC3797470.1"/>
    <property type="molecule type" value="Genomic_DNA"/>
</dbReference>
<dbReference type="Pfam" id="PF07992">
    <property type="entry name" value="Pyr_redox_2"/>
    <property type="match status" value="1"/>
</dbReference>
<dbReference type="RefSeq" id="WP_148604212.1">
    <property type="nucleotide sequence ID" value="NZ_RXYB01000012.1"/>
</dbReference>
<evidence type="ECO:0000259" key="11">
    <source>
        <dbReference type="Pfam" id="PF07992"/>
    </source>
</evidence>
<dbReference type="PANTHER" id="PTHR42917:SF2">
    <property type="entry name" value="2,4-DIENOYL-COA REDUCTASE [(2E)-ENOYL-COA-PRODUCING]"/>
    <property type="match status" value="1"/>
</dbReference>
<gene>
    <name evidence="12" type="ORF">GH807_10475</name>
</gene>
<protein>
    <submittedName>
        <fullName evidence="12">NAD(P)-binding protein</fullName>
    </submittedName>
</protein>
<dbReference type="Gene3D" id="3.20.20.70">
    <property type="entry name" value="Aldolase class I"/>
    <property type="match status" value="1"/>
</dbReference>
<dbReference type="SUPFAM" id="SSF51905">
    <property type="entry name" value="FAD/NAD(P)-binding domain"/>
    <property type="match status" value="1"/>
</dbReference>
<dbReference type="SUPFAM" id="SSF51395">
    <property type="entry name" value="FMN-linked oxidoreductases"/>
    <property type="match status" value="1"/>
</dbReference>
<comment type="cofactor">
    <cofactor evidence="1">
        <name>FMN</name>
        <dbReference type="ChEBI" id="CHEBI:58210"/>
    </cofactor>
</comment>
<feature type="domain" description="NADH:flavin oxidoreductase/NADH oxidase N-terminal" evidence="10">
    <location>
        <begin position="8"/>
        <end position="354"/>
    </location>
</feature>
<accession>A0ABR6WMT5</accession>
<evidence type="ECO:0000256" key="5">
    <source>
        <dbReference type="ARBA" id="ARBA00022643"/>
    </source>
</evidence>
<keyword evidence="6" id="KW-0479">Metal-binding</keyword>
<feature type="domain" description="FAD/NAD(P)-binding" evidence="11">
    <location>
        <begin position="467"/>
        <end position="631"/>
    </location>
</feature>
<keyword evidence="9" id="KW-0411">Iron-sulfur</keyword>
<organism evidence="12 13">
    <name type="scientific">Acetobacterium tundrae</name>
    <dbReference type="NCBI Taxonomy" id="132932"/>
    <lineage>
        <taxon>Bacteria</taxon>
        <taxon>Bacillati</taxon>
        <taxon>Bacillota</taxon>
        <taxon>Clostridia</taxon>
        <taxon>Eubacteriales</taxon>
        <taxon>Eubacteriaceae</taxon>
        <taxon>Acetobacterium</taxon>
    </lineage>
</organism>
<dbReference type="Gene3D" id="3.50.50.60">
    <property type="entry name" value="FAD/NAD(P)-binding domain"/>
    <property type="match status" value="1"/>
</dbReference>
<proteinExistence type="inferred from homology"/>
<evidence type="ECO:0000313" key="13">
    <source>
        <dbReference type="Proteomes" id="UP000653358"/>
    </source>
</evidence>
<dbReference type="PRINTS" id="PR00469">
    <property type="entry name" value="PNDRDTASEII"/>
</dbReference>
<keyword evidence="4" id="KW-0285">Flavoprotein</keyword>
<keyword evidence="8" id="KW-0408">Iron</keyword>
<reference evidence="12 13" key="1">
    <citation type="journal article" date="2020" name="mSystems">
        <title>Defining Genomic and Predicted Metabolic Features of the Acetobacterium Genus.</title>
        <authorList>
            <person name="Ross D.E."/>
            <person name="Marshall C.W."/>
            <person name="Gulliver D."/>
            <person name="May H.D."/>
            <person name="Norman R.S."/>
        </authorList>
    </citation>
    <scope>NUCLEOTIDE SEQUENCE [LARGE SCALE GENOMIC DNA]</scope>
    <source>
        <strain evidence="12 13">DSM 9173</strain>
    </source>
</reference>
<comment type="similarity">
    <text evidence="3">In the N-terminal section; belongs to the NADH:flavin oxidoreductase/NADH oxidase family.</text>
</comment>
<dbReference type="InterPro" id="IPR001155">
    <property type="entry name" value="OxRdtase_FMN_N"/>
</dbReference>
<keyword evidence="5" id="KW-0288">FMN</keyword>
<evidence type="ECO:0000256" key="4">
    <source>
        <dbReference type="ARBA" id="ARBA00022630"/>
    </source>
</evidence>
<evidence type="ECO:0000256" key="6">
    <source>
        <dbReference type="ARBA" id="ARBA00022723"/>
    </source>
</evidence>
<dbReference type="Pfam" id="PF12831">
    <property type="entry name" value="FAD_oxidored"/>
    <property type="match status" value="1"/>
</dbReference>
<name>A0ABR6WMT5_9FIRM</name>